<evidence type="ECO:0000313" key="5">
    <source>
        <dbReference type="Proteomes" id="UP001185922"/>
    </source>
</evidence>
<dbReference type="EMBL" id="JAWLKI010000006">
    <property type="protein sequence ID" value="MDV6307144.1"/>
    <property type="molecule type" value="Genomic_DNA"/>
</dbReference>
<dbReference type="Pfam" id="PF10518">
    <property type="entry name" value="TAT_signal"/>
    <property type="match status" value="1"/>
</dbReference>
<evidence type="ECO:0000313" key="4">
    <source>
        <dbReference type="Proteomes" id="UP001185779"/>
    </source>
</evidence>
<dbReference type="GeneID" id="89223260"/>
<protein>
    <submittedName>
        <fullName evidence="3">Twin-arginine translocation signal domain-containing protein</fullName>
    </submittedName>
</protein>
<comment type="caution">
    <text evidence="3">The sequence shown here is derived from an EMBL/GenBank/DDBJ whole genome shotgun (WGS) entry which is preliminary data.</text>
</comment>
<proteinExistence type="predicted"/>
<gene>
    <name evidence="2" type="ORF">R3P94_07325</name>
    <name evidence="3" type="ORF">R3Q15_13915</name>
</gene>
<dbReference type="Proteomes" id="UP001185779">
    <property type="component" value="Unassembled WGS sequence"/>
</dbReference>
<evidence type="ECO:0000313" key="3">
    <source>
        <dbReference type="EMBL" id="MDV6312974.1"/>
    </source>
</evidence>
<reference evidence="3 4" key="1">
    <citation type="submission" date="2023-10" db="EMBL/GenBank/DDBJ databases">
        <title>Development of a sustainable strategy for remediation of hydrocarbon-contaminated territories based on the waste exchange concept.</title>
        <authorList>
            <person name="Krivoruchko A."/>
        </authorList>
    </citation>
    <scope>NUCLEOTIDE SEQUENCE</scope>
    <source>
        <strain evidence="2 4">IEGM 1266</strain>
        <strain evidence="3">IEGM 1279</strain>
    </source>
</reference>
<sequence>MPKSSSDGCIPRGRTSFSRSRSFPSQAASYPARLRGTFSCTDDRRPMSGAYPTRRTFLKAAAVTAAGAPDSAHP</sequence>
<evidence type="ECO:0000256" key="1">
    <source>
        <dbReference type="SAM" id="MobiDB-lite"/>
    </source>
</evidence>
<name>A0AAE4R4P4_9ACTN</name>
<keyword evidence="4" id="KW-1185">Reference proteome</keyword>
<dbReference type="Proteomes" id="UP001185922">
    <property type="component" value="Unassembled WGS sequence"/>
</dbReference>
<dbReference type="EMBL" id="JAWLKH010000014">
    <property type="protein sequence ID" value="MDV6312974.1"/>
    <property type="molecule type" value="Genomic_DNA"/>
</dbReference>
<evidence type="ECO:0000313" key="2">
    <source>
        <dbReference type="EMBL" id="MDV6307144.1"/>
    </source>
</evidence>
<accession>A0AAE4R4P4</accession>
<organism evidence="3 5">
    <name type="scientific">Gordonia amicalis</name>
    <dbReference type="NCBI Taxonomy" id="89053"/>
    <lineage>
        <taxon>Bacteria</taxon>
        <taxon>Bacillati</taxon>
        <taxon>Actinomycetota</taxon>
        <taxon>Actinomycetes</taxon>
        <taxon>Mycobacteriales</taxon>
        <taxon>Gordoniaceae</taxon>
        <taxon>Gordonia</taxon>
    </lineage>
</organism>
<dbReference type="InterPro" id="IPR019546">
    <property type="entry name" value="TAT_signal_bac_arc"/>
</dbReference>
<feature type="region of interest" description="Disordered" evidence="1">
    <location>
        <begin position="1"/>
        <end position="28"/>
    </location>
</feature>
<dbReference type="RefSeq" id="WP_157228303.1">
    <property type="nucleotide sequence ID" value="NZ_CP091855.1"/>
</dbReference>
<feature type="compositionally biased region" description="Low complexity" evidence="1">
    <location>
        <begin position="16"/>
        <end position="28"/>
    </location>
</feature>
<dbReference type="AlphaFoldDB" id="A0AAE4R4P4"/>
<dbReference type="NCBIfam" id="TIGR01409">
    <property type="entry name" value="TAT_signal_seq"/>
    <property type="match status" value="1"/>
</dbReference>